<dbReference type="AlphaFoldDB" id="A0A4Q9HMA6"/>
<dbReference type="Proteomes" id="UP000292452">
    <property type="component" value="Unassembled WGS sequence"/>
</dbReference>
<comment type="caution">
    <text evidence="1">The sequence shown here is derived from an EMBL/GenBank/DDBJ whole genome shotgun (WGS) entry which is preliminary data.</text>
</comment>
<organism evidence="1 2">
    <name type="scientific">Streptomyces kasugaensis</name>
    <dbReference type="NCBI Taxonomy" id="1946"/>
    <lineage>
        <taxon>Bacteria</taxon>
        <taxon>Bacillati</taxon>
        <taxon>Actinomycetota</taxon>
        <taxon>Actinomycetes</taxon>
        <taxon>Kitasatosporales</taxon>
        <taxon>Streptomycetaceae</taxon>
        <taxon>Streptomyces</taxon>
    </lineage>
</organism>
<gene>
    <name evidence="1" type="ORF">EYS09_30605</name>
</gene>
<reference evidence="1 2" key="1">
    <citation type="submission" date="2019-02" db="EMBL/GenBank/DDBJ databases">
        <title>Draft Genome Sequence of Streptomyces sp. AM-2504, identified by 16S rRNA comparative analysis as a Streptomyces Kasugaensis strain.</title>
        <authorList>
            <person name="Napolioni V."/>
            <person name="Giuliodori A.M."/>
            <person name="Spurio R."/>
            <person name="Fabbretti A."/>
        </authorList>
    </citation>
    <scope>NUCLEOTIDE SEQUENCE [LARGE SCALE GENOMIC DNA]</scope>
    <source>
        <strain evidence="1 2">AM-2504</strain>
    </source>
</reference>
<proteinExistence type="predicted"/>
<name>A0A4Q9HMA6_STRKA</name>
<accession>A0A4Q9HMA6</accession>
<dbReference type="RefSeq" id="WP_131125648.1">
    <property type="nucleotide sequence ID" value="NZ_SIXH01000417.1"/>
</dbReference>
<dbReference type="EMBL" id="SIXH01000417">
    <property type="protein sequence ID" value="TBO55926.1"/>
    <property type="molecule type" value="Genomic_DNA"/>
</dbReference>
<keyword evidence="2" id="KW-1185">Reference proteome</keyword>
<sequence>MTSNITVHADTVLIDIDHLARLSTGERTALAAFLTGRTWGALTDRGRGFAGAEARCAEAGLPEPALILTGTTSPATYTAAAEMLGTEVGACAVVTPDPDAADAALTAGAISLLLGPDGRTPARPCGVLSLPALTGLVPSPASPWSAAFAV</sequence>
<evidence type="ECO:0000313" key="1">
    <source>
        <dbReference type="EMBL" id="TBO55926.1"/>
    </source>
</evidence>
<protein>
    <submittedName>
        <fullName evidence="1">Uncharacterized protein</fullName>
    </submittedName>
</protein>
<evidence type="ECO:0000313" key="2">
    <source>
        <dbReference type="Proteomes" id="UP000292452"/>
    </source>
</evidence>